<evidence type="ECO:0000313" key="3">
    <source>
        <dbReference type="Proteomes" id="UP000310066"/>
    </source>
</evidence>
<protein>
    <submittedName>
        <fullName evidence="2">Uncharacterized protein</fullName>
    </submittedName>
</protein>
<dbReference type="Proteomes" id="UP000310066">
    <property type="component" value="Unassembled WGS sequence"/>
</dbReference>
<comment type="caution">
    <text evidence="2">The sequence shown here is derived from an EMBL/GenBank/DDBJ whole genome shotgun (WGS) entry which is preliminary data.</text>
</comment>
<dbReference type="AlphaFoldDB" id="A0A4U0VIK5"/>
<sequence length="219" mass="23180">MPSIAKLVEETWRSTANISMFNIFATAANGALCGTVVDNFNVALPVRDLSTISHSLIYANITSYSYAMYTQSMNLADLNYPVPWSAYRGMETCMQIPSACDTVTLDYQPRVVLPTWLTGIQEQWGSCTISTGVYDPPKALTVESLADSPTLPTPLGSFSGSSVPMPGASVSVASPTMTATTEIPATPNSPLGDSISSTPFDQAPASTVEVQSQATALGY</sequence>
<organism evidence="2 3">
    <name type="scientific">Friedmanniomyces endolithicus</name>
    <dbReference type="NCBI Taxonomy" id="329885"/>
    <lineage>
        <taxon>Eukaryota</taxon>
        <taxon>Fungi</taxon>
        <taxon>Dikarya</taxon>
        <taxon>Ascomycota</taxon>
        <taxon>Pezizomycotina</taxon>
        <taxon>Dothideomycetes</taxon>
        <taxon>Dothideomycetidae</taxon>
        <taxon>Mycosphaerellales</taxon>
        <taxon>Teratosphaeriaceae</taxon>
        <taxon>Friedmanniomyces</taxon>
    </lineage>
</organism>
<accession>A0A4U0VIK5</accession>
<evidence type="ECO:0000256" key="1">
    <source>
        <dbReference type="SAM" id="MobiDB-lite"/>
    </source>
</evidence>
<dbReference type="EMBL" id="NAJP01000004">
    <property type="protein sequence ID" value="TKA48145.1"/>
    <property type="molecule type" value="Genomic_DNA"/>
</dbReference>
<reference evidence="2 3" key="1">
    <citation type="submission" date="2017-03" db="EMBL/GenBank/DDBJ databases">
        <title>Genomes of endolithic fungi from Antarctica.</title>
        <authorList>
            <person name="Coleine C."/>
            <person name="Masonjones S."/>
            <person name="Stajich J.E."/>
        </authorList>
    </citation>
    <scope>NUCLEOTIDE SEQUENCE [LARGE SCALE GENOMIC DNA]</scope>
    <source>
        <strain evidence="2 3">CCFEE 5311</strain>
    </source>
</reference>
<name>A0A4U0VIK5_9PEZI</name>
<evidence type="ECO:0000313" key="2">
    <source>
        <dbReference type="EMBL" id="TKA48145.1"/>
    </source>
</evidence>
<gene>
    <name evidence="2" type="ORF">B0A54_01637</name>
</gene>
<proteinExistence type="predicted"/>
<dbReference type="OrthoDB" id="3944128at2759"/>
<feature type="region of interest" description="Disordered" evidence="1">
    <location>
        <begin position="172"/>
        <end position="206"/>
    </location>
</feature>